<dbReference type="Proteomes" id="UP000499080">
    <property type="component" value="Unassembled WGS sequence"/>
</dbReference>
<reference evidence="1 2" key="1">
    <citation type="journal article" date="2019" name="Sci. Rep.">
        <title>Orb-weaving spider Araneus ventricosus genome elucidates the spidroin gene catalogue.</title>
        <authorList>
            <person name="Kono N."/>
            <person name="Nakamura H."/>
            <person name="Ohtoshi R."/>
            <person name="Moran D.A.P."/>
            <person name="Shinohara A."/>
            <person name="Yoshida Y."/>
            <person name="Fujiwara M."/>
            <person name="Mori M."/>
            <person name="Tomita M."/>
            <person name="Arakawa K."/>
        </authorList>
    </citation>
    <scope>NUCLEOTIDE SEQUENCE [LARGE SCALE GENOMIC DNA]</scope>
</reference>
<protein>
    <submittedName>
        <fullName evidence="1">Uncharacterized protein</fullName>
    </submittedName>
</protein>
<name>A0A4Y2KCV3_ARAVE</name>
<sequence>MDGMKIGMLSSATKPFVWSSLTVNVQLDGLVVIPAVTQRKNWLSSGEAFVIDLFR</sequence>
<keyword evidence="2" id="KW-1185">Reference proteome</keyword>
<organism evidence="1 2">
    <name type="scientific">Araneus ventricosus</name>
    <name type="common">Orbweaver spider</name>
    <name type="synonym">Epeira ventricosa</name>
    <dbReference type="NCBI Taxonomy" id="182803"/>
    <lineage>
        <taxon>Eukaryota</taxon>
        <taxon>Metazoa</taxon>
        <taxon>Ecdysozoa</taxon>
        <taxon>Arthropoda</taxon>
        <taxon>Chelicerata</taxon>
        <taxon>Arachnida</taxon>
        <taxon>Araneae</taxon>
        <taxon>Araneomorphae</taxon>
        <taxon>Entelegynae</taxon>
        <taxon>Araneoidea</taxon>
        <taxon>Araneidae</taxon>
        <taxon>Araneus</taxon>
    </lineage>
</organism>
<comment type="caution">
    <text evidence="1">The sequence shown here is derived from an EMBL/GenBank/DDBJ whole genome shotgun (WGS) entry which is preliminary data.</text>
</comment>
<proteinExistence type="predicted"/>
<dbReference type="AlphaFoldDB" id="A0A4Y2KCV3"/>
<gene>
    <name evidence="1" type="ORF">AVEN_31555_1</name>
</gene>
<dbReference type="EMBL" id="BGPR01113897">
    <property type="protein sequence ID" value="GBM99396.1"/>
    <property type="molecule type" value="Genomic_DNA"/>
</dbReference>
<evidence type="ECO:0000313" key="1">
    <source>
        <dbReference type="EMBL" id="GBM99396.1"/>
    </source>
</evidence>
<evidence type="ECO:0000313" key="2">
    <source>
        <dbReference type="Proteomes" id="UP000499080"/>
    </source>
</evidence>
<feature type="non-terminal residue" evidence="1">
    <location>
        <position position="55"/>
    </location>
</feature>
<accession>A0A4Y2KCV3</accession>